<dbReference type="Proteomes" id="UP001222770">
    <property type="component" value="Unassembled WGS sequence"/>
</dbReference>
<comment type="caution">
    <text evidence="1">The sequence shown here is derived from an EMBL/GenBank/DDBJ whole genome shotgun (WGS) entry which is preliminary data.</text>
</comment>
<name>A0ABT6CMP9_9SPHN</name>
<reference evidence="1 2" key="1">
    <citation type="submission" date="2023-03" db="EMBL/GenBank/DDBJ databases">
        <title>Novosphingobium cyanobacteriorum sp. nov., isolated from a eutrophic reservoir during the Microcystis bloom period.</title>
        <authorList>
            <person name="Kang M."/>
            <person name="Le V."/>
            <person name="Ko S.-R."/>
            <person name="Lee S.-A."/>
            <person name="Ahn C.-Y."/>
        </authorList>
    </citation>
    <scope>NUCLEOTIDE SEQUENCE [LARGE SCALE GENOMIC DNA]</scope>
    <source>
        <strain evidence="1 2">HBC54</strain>
    </source>
</reference>
<keyword evidence="2" id="KW-1185">Reference proteome</keyword>
<dbReference type="EMBL" id="JAROCY010000023">
    <property type="protein sequence ID" value="MDF8335200.1"/>
    <property type="molecule type" value="Genomic_DNA"/>
</dbReference>
<evidence type="ECO:0000313" key="1">
    <source>
        <dbReference type="EMBL" id="MDF8335200.1"/>
    </source>
</evidence>
<evidence type="ECO:0000313" key="2">
    <source>
        <dbReference type="Proteomes" id="UP001222770"/>
    </source>
</evidence>
<accession>A0ABT6CMP9</accession>
<protein>
    <submittedName>
        <fullName evidence="1">Uncharacterized protein</fullName>
    </submittedName>
</protein>
<dbReference type="RefSeq" id="WP_277280099.1">
    <property type="nucleotide sequence ID" value="NZ_JAROCY010000023.1"/>
</dbReference>
<gene>
    <name evidence="1" type="ORF">POM99_18505</name>
</gene>
<proteinExistence type="predicted"/>
<sequence>MAMTNAERQRRYRQRLKARASGDALGDQARAAVERAIAALWAFHERPAPSGLRWSEIDGCTTLAHYRAELERAPGNLLQACRAFLPDYEGLTDEEARAIGMVIELADALRLAPRSTILPYAA</sequence>
<organism evidence="1 2">
    <name type="scientific">Novosphingobium cyanobacteriorum</name>
    <dbReference type="NCBI Taxonomy" id="3024215"/>
    <lineage>
        <taxon>Bacteria</taxon>
        <taxon>Pseudomonadati</taxon>
        <taxon>Pseudomonadota</taxon>
        <taxon>Alphaproteobacteria</taxon>
        <taxon>Sphingomonadales</taxon>
        <taxon>Sphingomonadaceae</taxon>
        <taxon>Novosphingobium</taxon>
    </lineage>
</organism>